<dbReference type="PANTHER" id="PTHR47197:SF3">
    <property type="entry name" value="DIHYDRO-HEME D1 DEHYDROGENASE"/>
    <property type="match status" value="1"/>
</dbReference>
<dbReference type="PROSITE" id="PS51007">
    <property type="entry name" value="CYTC"/>
    <property type="match status" value="2"/>
</dbReference>
<dbReference type="Pfam" id="PF00034">
    <property type="entry name" value="Cytochrom_C"/>
    <property type="match status" value="1"/>
</dbReference>
<sequence length="621" mass="68508">MFLRVRSVHPALLLTLVLCASQFFTTRHLSAGQSNSLLDISADGKLLACSNRDSGSVTIVDLKTSQKLHEIKVGKHPEGVSFVGDSHQVATAVYDEDRIVFLNADTGKQTGQTEVFDEPYGVVSTTDGKRIFVTLDYPGRIVEIDPATKKVVREFSSGKHLRGIAVSSDNQSLFTTEYYSALVRRVDVKTGKTVDEWPGGSTDNLSRQITLHPRRAKAYLPHIRSRITVAHGAGSIFPIVSIVDTKPKAGKRRRKIPMDSFRGARVTCNPWDTAITPDGKTFFIVFAGTDDLYVSNVIDDDYRELTFRGSLNVGANPRGVRVAPDGNTFYVYNALDFEIVAYDTHSLSRLATIKVTENPLSDEVLLGKRLFYTALQPMTSRLWISCASCHPDGQPDGKTWHNPEGLRNTQSLAGMAWTHPIHWSADRDEVQDFEHTIRGPLMQGKGLARGRIYESLDKPNKGLSEALDAMAAYSNTHDFTLSPYAKNGLSPAAQRGRQLFFSKQTQCATCHSGPFLTDSVPSKSITRHNVGTAVDNPGEKMGPEYDTPTLLGIYRTAPYLSHGKAKTLEEVLTTFNHNDQHGKTSQLSKQERADLVEFLKALPYEDPVPQAKAAGLVKITK</sequence>
<evidence type="ECO:0000313" key="8">
    <source>
        <dbReference type="Proteomes" id="UP000263642"/>
    </source>
</evidence>
<dbReference type="GO" id="GO:0046872">
    <property type="term" value="F:metal ion binding"/>
    <property type="evidence" value="ECO:0007669"/>
    <property type="project" value="UniProtKB-KW"/>
</dbReference>
<dbReference type="Gene3D" id="2.130.10.10">
    <property type="entry name" value="YVTN repeat-like/Quinoprotein amine dehydrogenase"/>
    <property type="match status" value="2"/>
</dbReference>
<evidence type="ECO:0000259" key="6">
    <source>
        <dbReference type="PROSITE" id="PS51007"/>
    </source>
</evidence>
<dbReference type="EMBL" id="DQAY01000123">
    <property type="protein sequence ID" value="HCO25317.1"/>
    <property type="molecule type" value="Genomic_DNA"/>
</dbReference>
<accession>A0A3D3RBC4</accession>
<name>A0A3D3RBC4_9PLAN</name>
<dbReference type="InterPro" id="IPR009056">
    <property type="entry name" value="Cyt_c-like_dom"/>
</dbReference>
<dbReference type="AlphaFoldDB" id="A0A3D3RBC4"/>
<dbReference type="InterPro" id="IPR015943">
    <property type="entry name" value="WD40/YVTN_repeat-like_dom_sf"/>
</dbReference>
<dbReference type="SUPFAM" id="SSF50974">
    <property type="entry name" value="Nitrous oxide reductase, N-terminal domain"/>
    <property type="match status" value="1"/>
</dbReference>
<evidence type="ECO:0000313" key="7">
    <source>
        <dbReference type="EMBL" id="HCO25317.1"/>
    </source>
</evidence>
<evidence type="ECO:0000256" key="1">
    <source>
        <dbReference type="ARBA" id="ARBA00022617"/>
    </source>
</evidence>
<evidence type="ECO:0000256" key="5">
    <source>
        <dbReference type="SAM" id="SignalP"/>
    </source>
</evidence>
<protein>
    <recommendedName>
        <fullName evidence="6">Cytochrome c domain-containing protein</fullName>
    </recommendedName>
</protein>
<comment type="caution">
    <text evidence="7">The sequence shown here is derived from an EMBL/GenBank/DDBJ whole genome shotgun (WGS) entry which is preliminary data.</text>
</comment>
<feature type="chain" id="PRO_5017751105" description="Cytochrome c domain-containing protein" evidence="5">
    <location>
        <begin position="21"/>
        <end position="621"/>
    </location>
</feature>
<keyword evidence="1 4" id="KW-0349">Heme</keyword>
<feature type="signal peptide" evidence="5">
    <location>
        <begin position="1"/>
        <end position="20"/>
    </location>
</feature>
<organism evidence="7 8">
    <name type="scientific">Gimesia maris</name>
    <dbReference type="NCBI Taxonomy" id="122"/>
    <lineage>
        <taxon>Bacteria</taxon>
        <taxon>Pseudomonadati</taxon>
        <taxon>Planctomycetota</taxon>
        <taxon>Planctomycetia</taxon>
        <taxon>Planctomycetales</taxon>
        <taxon>Planctomycetaceae</taxon>
        <taxon>Gimesia</taxon>
    </lineage>
</organism>
<dbReference type="InterPro" id="IPR036909">
    <property type="entry name" value="Cyt_c-like_dom_sf"/>
</dbReference>
<evidence type="ECO:0000256" key="4">
    <source>
        <dbReference type="PROSITE-ProRule" id="PRU00433"/>
    </source>
</evidence>
<evidence type="ECO:0000256" key="3">
    <source>
        <dbReference type="ARBA" id="ARBA00023004"/>
    </source>
</evidence>
<dbReference type="InterPro" id="IPR051200">
    <property type="entry name" value="Host-pathogen_enzymatic-act"/>
</dbReference>
<reference evidence="7 8" key="1">
    <citation type="journal article" date="2018" name="Nat. Biotechnol.">
        <title>A standardized bacterial taxonomy based on genome phylogeny substantially revises the tree of life.</title>
        <authorList>
            <person name="Parks D.H."/>
            <person name="Chuvochina M."/>
            <person name="Waite D.W."/>
            <person name="Rinke C."/>
            <person name="Skarshewski A."/>
            <person name="Chaumeil P.A."/>
            <person name="Hugenholtz P."/>
        </authorList>
    </citation>
    <scope>NUCLEOTIDE SEQUENCE [LARGE SCALE GENOMIC DNA]</scope>
    <source>
        <strain evidence="7">UBA9375</strain>
    </source>
</reference>
<dbReference type="Gene3D" id="1.10.760.10">
    <property type="entry name" value="Cytochrome c-like domain"/>
    <property type="match status" value="2"/>
</dbReference>
<dbReference type="SUPFAM" id="SSF46626">
    <property type="entry name" value="Cytochrome c"/>
    <property type="match status" value="2"/>
</dbReference>
<feature type="domain" description="Cytochrome c" evidence="6">
    <location>
        <begin position="491"/>
        <end position="603"/>
    </location>
</feature>
<dbReference type="GO" id="GO:0020037">
    <property type="term" value="F:heme binding"/>
    <property type="evidence" value="ECO:0007669"/>
    <property type="project" value="InterPro"/>
</dbReference>
<dbReference type="InterPro" id="IPR011045">
    <property type="entry name" value="N2O_reductase_N"/>
</dbReference>
<dbReference type="Proteomes" id="UP000263642">
    <property type="component" value="Unassembled WGS sequence"/>
</dbReference>
<evidence type="ECO:0000256" key="2">
    <source>
        <dbReference type="ARBA" id="ARBA00022723"/>
    </source>
</evidence>
<keyword evidence="5" id="KW-0732">Signal</keyword>
<proteinExistence type="predicted"/>
<dbReference type="GO" id="GO:0009055">
    <property type="term" value="F:electron transfer activity"/>
    <property type="evidence" value="ECO:0007669"/>
    <property type="project" value="InterPro"/>
</dbReference>
<keyword evidence="3 4" id="KW-0408">Iron</keyword>
<keyword evidence="2 4" id="KW-0479">Metal-binding</keyword>
<dbReference type="PANTHER" id="PTHR47197">
    <property type="entry name" value="PROTEIN NIRF"/>
    <property type="match status" value="1"/>
</dbReference>
<gene>
    <name evidence="7" type="ORF">DIT97_20690</name>
</gene>
<feature type="domain" description="Cytochrome c" evidence="6">
    <location>
        <begin position="362"/>
        <end position="478"/>
    </location>
</feature>